<sequence>MQALTPIRSAGPLRRSVATRASGAPSPLNAKRRGKLATSVTPGPPDTSSSSTSTSYSAGPSSSSSSTPSLPRLSSPIDAIADQIPDPILRAAVKEPVAFWGGVFAGVFKLNLDQDPLRSWVERTAEQARSASGQGPRY</sequence>
<dbReference type="PANTHER" id="PTHR35996:SF1">
    <property type="entry name" value="OS04G0528100 PROTEIN"/>
    <property type="match status" value="1"/>
</dbReference>
<feature type="compositionally biased region" description="Low complexity" evidence="1">
    <location>
        <begin position="38"/>
        <end position="78"/>
    </location>
</feature>
<dbReference type="PANTHER" id="PTHR35996">
    <property type="entry name" value="OSJNBA0038O10.25 PROTEIN"/>
    <property type="match status" value="1"/>
</dbReference>
<keyword evidence="3" id="KW-1185">Reference proteome</keyword>
<dbReference type="OrthoDB" id="784484at2759"/>
<organism evidence="2 3">
    <name type="scientific">Edaphochlamys debaryana</name>
    <dbReference type="NCBI Taxonomy" id="47281"/>
    <lineage>
        <taxon>Eukaryota</taxon>
        <taxon>Viridiplantae</taxon>
        <taxon>Chlorophyta</taxon>
        <taxon>core chlorophytes</taxon>
        <taxon>Chlorophyceae</taxon>
        <taxon>CS clade</taxon>
        <taxon>Chlamydomonadales</taxon>
        <taxon>Chlamydomonadales incertae sedis</taxon>
        <taxon>Edaphochlamys</taxon>
    </lineage>
</organism>
<dbReference type="Proteomes" id="UP000612055">
    <property type="component" value="Unassembled WGS sequence"/>
</dbReference>
<evidence type="ECO:0000256" key="1">
    <source>
        <dbReference type="SAM" id="MobiDB-lite"/>
    </source>
</evidence>
<dbReference type="AlphaFoldDB" id="A0A835Y2Q9"/>
<dbReference type="EMBL" id="JAEHOE010000028">
    <property type="protein sequence ID" value="KAG2494838.1"/>
    <property type="molecule type" value="Genomic_DNA"/>
</dbReference>
<dbReference type="Pfam" id="PF26369">
    <property type="entry name" value="UPF0426"/>
    <property type="match status" value="1"/>
</dbReference>
<name>A0A835Y2Q9_9CHLO</name>
<gene>
    <name evidence="2" type="ORF">HYH03_007078</name>
</gene>
<proteinExistence type="predicted"/>
<reference evidence="2" key="1">
    <citation type="journal article" date="2020" name="bioRxiv">
        <title>Comparative genomics of Chlamydomonas.</title>
        <authorList>
            <person name="Craig R.J."/>
            <person name="Hasan A.R."/>
            <person name="Ness R.W."/>
            <person name="Keightley P.D."/>
        </authorList>
    </citation>
    <scope>NUCLEOTIDE SEQUENCE</scope>
    <source>
        <strain evidence="2">CCAP 11/70</strain>
    </source>
</reference>
<accession>A0A835Y2Q9</accession>
<evidence type="ECO:0000313" key="3">
    <source>
        <dbReference type="Proteomes" id="UP000612055"/>
    </source>
</evidence>
<comment type="caution">
    <text evidence="2">The sequence shown here is derived from an EMBL/GenBank/DDBJ whole genome shotgun (WGS) entry which is preliminary data.</text>
</comment>
<evidence type="ECO:0000313" key="2">
    <source>
        <dbReference type="EMBL" id="KAG2494838.1"/>
    </source>
</evidence>
<dbReference type="InterPro" id="IPR040278">
    <property type="entry name" value="UPF0426"/>
</dbReference>
<feature type="region of interest" description="Disordered" evidence="1">
    <location>
        <begin position="1"/>
        <end position="78"/>
    </location>
</feature>
<protein>
    <submittedName>
        <fullName evidence="2">Uncharacterized protein</fullName>
    </submittedName>
</protein>